<dbReference type="RefSeq" id="WP_129204745.1">
    <property type="nucleotide sequence ID" value="NZ_CP035495.1"/>
</dbReference>
<evidence type="ECO:0000313" key="3">
    <source>
        <dbReference type="Proteomes" id="UP000291758"/>
    </source>
</evidence>
<protein>
    <recommendedName>
        <fullName evidence="1">HTH luxR-type domain-containing protein</fullName>
    </recommendedName>
</protein>
<dbReference type="InterPro" id="IPR000792">
    <property type="entry name" value="Tscrpt_reg_LuxR_C"/>
</dbReference>
<feature type="domain" description="HTH luxR-type" evidence="1">
    <location>
        <begin position="777"/>
        <end position="834"/>
    </location>
</feature>
<dbReference type="SUPFAM" id="SSF52540">
    <property type="entry name" value="P-loop containing nucleoside triphosphate hydrolases"/>
    <property type="match status" value="1"/>
</dbReference>
<dbReference type="OrthoDB" id="3751684at2"/>
<evidence type="ECO:0000313" key="2">
    <source>
        <dbReference type="EMBL" id="QAY63583.1"/>
    </source>
</evidence>
<keyword evidence="3" id="KW-1185">Reference proteome</keyword>
<name>A0A4P6EP86_9MICO</name>
<dbReference type="GO" id="GO:0006355">
    <property type="term" value="P:regulation of DNA-templated transcription"/>
    <property type="evidence" value="ECO:0007669"/>
    <property type="project" value="InterPro"/>
</dbReference>
<dbReference type="Proteomes" id="UP000291758">
    <property type="component" value="Chromosome"/>
</dbReference>
<dbReference type="EMBL" id="CP035495">
    <property type="protein sequence ID" value="QAY63583.1"/>
    <property type="molecule type" value="Genomic_DNA"/>
</dbReference>
<dbReference type="InterPro" id="IPR016032">
    <property type="entry name" value="Sig_transdc_resp-reg_C-effctor"/>
</dbReference>
<dbReference type="SUPFAM" id="SSF46894">
    <property type="entry name" value="C-terminal effector domain of the bipartite response regulators"/>
    <property type="match status" value="1"/>
</dbReference>
<dbReference type="KEGG" id="xyl:ET495_10360"/>
<reference evidence="2 3" key="1">
    <citation type="submission" date="2019-01" db="EMBL/GenBank/DDBJ databases">
        <title>Genome sequencing of strain 2JSPR-7.</title>
        <authorList>
            <person name="Heo J."/>
            <person name="Kim S.-J."/>
            <person name="Kim J.-S."/>
            <person name="Hong S.-B."/>
            <person name="Kwon S.-W."/>
        </authorList>
    </citation>
    <scope>NUCLEOTIDE SEQUENCE [LARGE SCALE GENOMIC DNA]</scope>
    <source>
        <strain evidence="2 3">2JSPR-7</strain>
    </source>
</reference>
<proteinExistence type="predicted"/>
<sequence>MSSNVLEDTFGELLTSASDFLRDDISVHLVGPRRSGRSLLALEIAERARNEGFGVLTVTGNPAWRKEPFTALALSGLDFSSGLRSSPQAVVELSRLLGSRRWLVVCDDADDLDQQTVGALLAMCRRRRLVFVATTRGAQRFDPDGLVVGLTPLVQLAVPPLSHDRIQRIAVDTLGAPLDQRTLSRVATLTGGSFGLARAMMRVGRHTGALTEGEGAWFAPGSLWSDELAALADTFLAGTSDTARDCATALALTGPLEPKEAVTIFGQPALDALLSAGLAHDVADGPRTLVGLVPPLLASHLRREGSPVGRLLVRERAGAYAHRALMCRTEGPGRAHAAVVSERLRRIATAWVDRQRDAWEADPSPGAALDLVEALRGTGAPTASIECVLQHSRPGDVLDAAMLVFWEAVWRAVDLGDLAAAVDLLRGARERLPGFGALLRAAEAYVVCLCDRIPADALLADPDPADHPVCAEVVALARAEVALELGNVLTAAEIADGVRSPHRALAPALATLNAHARMLGNDVRGAVEDNLRGLEEAYEDQDPQAVQHRSTAAMAGLYMSGRLDEADDVLERALSVSSVLPPRDPHRSGLLAMGAEVAVLQGRPEFARQMTVQPPVYRTVDGMFRGLLPSTLPARGPEPRPDDAAGVWEAVRERLERGHVASAVPFAVAAAELGRDLELTDSVCQVAARMESPVMRMLGEYVEAAVLADADRLADVTIRLGNLGVLGYAVQAAVTRGVLLYESGKLREAALAADEAWEMSEACGRHRAGFFVRLRSQVALSAREVEVVQARARWGSSSRAADALQASVRTVETHLYNASRKSGVSGADALAQAVATWLGE</sequence>
<dbReference type="GO" id="GO:0003677">
    <property type="term" value="F:DNA binding"/>
    <property type="evidence" value="ECO:0007669"/>
    <property type="project" value="InterPro"/>
</dbReference>
<dbReference type="InterPro" id="IPR036388">
    <property type="entry name" value="WH-like_DNA-bd_sf"/>
</dbReference>
<accession>A0A4P6EP86</accession>
<organism evidence="2 3">
    <name type="scientific">Xylanimonas allomyrinae</name>
    <dbReference type="NCBI Taxonomy" id="2509459"/>
    <lineage>
        <taxon>Bacteria</taxon>
        <taxon>Bacillati</taxon>
        <taxon>Actinomycetota</taxon>
        <taxon>Actinomycetes</taxon>
        <taxon>Micrococcales</taxon>
        <taxon>Promicromonosporaceae</taxon>
        <taxon>Xylanimonas</taxon>
    </lineage>
</organism>
<evidence type="ECO:0000259" key="1">
    <source>
        <dbReference type="SMART" id="SM00421"/>
    </source>
</evidence>
<dbReference type="InterPro" id="IPR027417">
    <property type="entry name" value="P-loop_NTPase"/>
</dbReference>
<dbReference type="AlphaFoldDB" id="A0A4P6EP86"/>
<dbReference type="Gene3D" id="1.10.10.10">
    <property type="entry name" value="Winged helix-like DNA-binding domain superfamily/Winged helix DNA-binding domain"/>
    <property type="match status" value="1"/>
</dbReference>
<dbReference type="SMART" id="SM00421">
    <property type="entry name" value="HTH_LUXR"/>
    <property type="match status" value="1"/>
</dbReference>
<gene>
    <name evidence="2" type="ORF">ET495_10360</name>
</gene>